<accession>A0A1J7BBH3</accession>
<dbReference type="InterPro" id="IPR052336">
    <property type="entry name" value="MlaD_Phospholipid_Transporter"/>
</dbReference>
<evidence type="ECO:0000313" key="3">
    <source>
        <dbReference type="EMBL" id="OIV36031.1"/>
    </source>
</evidence>
<dbReference type="STRING" id="1428644.BIV57_18430"/>
<dbReference type="Proteomes" id="UP000243342">
    <property type="component" value="Unassembled WGS sequence"/>
</dbReference>
<dbReference type="EMBL" id="MLCF01000118">
    <property type="protein sequence ID" value="OIV36031.1"/>
    <property type="molecule type" value="Genomic_DNA"/>
</dbReference>
<dbReference type="InterPro" id="IPR005693">
    <property type="entry name" value="Mce"/>
</dbReference>
<organism evidence="3 4">
    <name type="scientific">Mangrovactinospora gilvigrisea</name>
    <dbReference type="NCBI Taxonomy" id="1428644"/>
    <lineage>
        <taxon>Bacteria</taxon>
        <taxon>Bacillati</taxon>
        <taxon>Actinomycetota</taxon>
        <taxon>Actinomycetes</taxon>
        <taxon>Kitasatosporales</taxon>
        <taxon>Streptomycetaceae</taxon>
        <taxon>Mangrovactinospora</taxon>
    </lineage>
</organism>
<feature type="domain" description="Mammalian cell entry C-terminal" evidence="2">
    <location>
        <begin position="139"/>
        <end position="359"/>
    </location>
</feature>
<evidence type="ECO:0000259" key="2">
    <source>
        <dbReference type="Pfam" id="PF11887"/>
    </source>
</evidence>
<evidence type="ECO:0000313" key="4">
    <source>
        <dbReference type="Proteomes" id="UP000243342"/>
    </source>
</evidence>
<dbReference type="RefSeq" id="WP_071658004.1">
    <property type="nucleotide sequence ID" value="NZ_MLCF01000118.1"/>
</dbReference>
<evidence type="ECO:0000259" key="1">
    <source>
        <dbReference type="Pfam" id="PF02470"/>
    </source>
</evidence>
<dbReference type="PANTHER" id="PTHR33371">
    <property type="entry name" value="INTERMEMBRANE PHOSPHOLIPID TRANSPORT SYSTEM BINDING PROTEIN MLAD-RELATED"/>
    <property type="match status" value="1"/>
</dbReference>
<comment type="caution">
    <text evidence="3">The sequence shown here is derived from an EMBL/GenBank/DDBJ whole genome shotgun (WGS) entry which is preliminary data.</text>
</comment>
<dbReference type="GO" id="GO:0005576">
    <property type="term" value="C:extracellular region"/>
    <property type="evidence" value="ECO:0007669"/>
    <property type="project" value="TreeGrafter"/>
</dbReference>
<dbReference type="GO" id="GO:0051701">
    <property type="term" value="P:biological process involved in interaction with host"/>
    <property type="evidence" value="ECO:0007669"/>
    <property type="project" value="TreeGrafter"/>
</dbReference>
<dbReference type="PANTHER" id="PTHR33371:SF19">
    <property type="entry name" value="MCE-FAMILY PROTEIN MCE4A"/>
    <property type="match status" value="1"/>
</dbReference>
<dbReference type="Pfam" id="PF11887">
    <property type="entry name" value="Mce4_CUP1"/>
    <property type="match status" value="1"/>
</dbReference>
<protein>
    <submittedName>
        <fullName evidence="3">ABC transporter substrate-binding protein</fullName>
    </submittedName>
</protein>
<dbReference type="InterPro" id="IPR024516">
    <property type="entry name" value="Mce_C"/>
</dbReference>
<feature type="domain" description="Mce/MlaD" evidence="1">
    <location>
        <begin position="41"/>
        <end position="118"/>
    </location>
</feature>
<dbReference type="NCBIfam" id="TIGR00996">
    <property type="entry name" value="Mtu_fam_mce"/>
    <property type="match status" value="1"/>
</dbReference>
<keyword evidence="4" id="KW-1185">Reference proteome</keyword>
<dbReference type="AlphaFoldDB" id="A0A1J7BBH3"/>
<name>A0A1J7BBH3_9ACTN</name>
<reference evidence="3 4" key="1">
    <citation type="submission" date="2016-10" db="EMBL/GenBank/DDBJ databases">
        <title>Genome sequence of Streptomyces gilvigriseus MUSC 26.</title>
        <authorList>
            <person name="Lee L.-H."/>
            <person name="Ser H.-L."/>
        </authorList>
    </citation>
    <scope>NUCLEOTIDE SEQUENCE [LARGE SCALE GENOMIC DNA]</scope>
    <source>
        <strain evidence="3 4">MUSC 26</strain>
    </source>
</reference>
<dbReference type="InterPro" id="IPR003399">
    <property type="entry name" value="Mce/MlaD"/>
</dbReference>
<dbReference type="Pfam" id="PF02470">
    <property type="entry name" value="MlaD"/>
    <property type="match status" value="1"/>
</dbReference>
<gene>
    <name evidence="3" type="ORF">BIV57_18430</name>
</gene>
<sequence>MTTSDLRATARRRLTGLLALAVPLLLVWLSIAFYHKDFTHTDTVTVLTDSTGNEMHVHADVKLRGVVVGEVSKISANGSRASLTLAMQPGKMRQIPSGVSAQMLPTTLFGERYVALVPNSGAGGGMQTAADRADGTVADPLRAGATIDQDRSHNAIELQQVLDHTLPLLTAVKPEKLSATLTAVSQALDGRGAELGASADTLAAYLKKLNPDLPLLTADIRRLATVSGVYADAAPDLLAGLENLTKTSATVASQRDQLATLYGSAANASTDARGFLDQNAANIIRLNAASRPSLQLMQRYSPEFPCLLKTLSDFVPNMDKALGKGTDKPGLHVSVTVTEPRGAYKPGADTPTYTASGGPACYPVPYSGVPRATAAPLAVTPLNAATARGSLGIANSPAENTLVNELLAPALHTKPTSLPDWSSVLTGPAFRGTEVSVK</sequence>
<dbReference type="OrthoDB" id="3460188at2"/>
<proteinExistence type="predicted"/>